<name>A0ABR4KTL9_9EURO</name>
<dbReference type="EMBL" id="JBFXLR010000009">
    <property type="protein sequence ID" value="KAL2855635.1"/>
    <property type="molecule type" value="Genomic_DNA"/>
</dbReference>
<dbReference type="GeneID" id="98160000"/>
<evidence type="ECO:0000313" key="2">
    <source>
        <dbReference type="Proteomes" id="UP001610444"/>
    </source>
</evidence>
<proteinExistence type="predicted"/>
<comment type="caution">
    <text evidence="1">The sequence shown here is derived from an EMBL/GenBank/DDBJ whole genome shotgun (WGS) entry which is preliminary data.</text>
</comment>
<keyword evidence="2" id="KW-1185">Reference proteome</keyword>
<accession>A0ABR4KTL9</accession>
<dbReference type="RefSeq" id="XP_070902042.1">
    <property type="nucleotide sequence ID" value="XM_071044836.1"/>
</dbReference>
<sequence>MQPPTLDLVLGKSAYHDSHPQNWVLILFSSSILSADTLTPNIYYYIQGGPHQDPPTEFEACVDVDTQFYAWTIASMEKICSIDVRDKERVDEVVSGVDAKSSQVYVFEILRELEGVHLVPDGTAAEWARRVDKRLWA</sequence>
<gene>
    <name evidence="1" type="ORF">BJX68DRAFT_263990</name>
</gene>
<protein>
    <submittedName>
        <fullName evidence="1">Uncharacterized protein</fullName>
    </submittedName>
</protein>
<organism evidence="1 2">
    <name type="scientific">Aspergillus pseudodeflectus</name>
    <dbReference type="NCBI Taxonomy" id="176178"/>
    <lineage>
        <taxon>Eukaryota</taxon>
        <taxon>Fungi</taxon>
        <taxon>Dikarya</taxon>
        <taxon>Ascomycota</taxon>
        <taxon>Pezizomycotina</taxon>
        <taxon>Eurotiomycetes</taxon>
        <taxon>Eurotiomycetidae</taxon>
        <taxon>Eurotiales</taxon>
        <taxon>Aspergillaceae</taxon>
        <taxon>Aspergillus</taxon>
        <taxon>Aspergillus subgen. Nidulantes</taxon>
    </lineage>
</organism>
<evidence type="ECO:0000313" key="1">
    <source>
        <dbReference type="EMBL" id="KAL2855635.1"/>
    </source>
</evidence>
<reference evidence="1 2" key="1">
    <citation type="submission" date="2024-07" db="EMBL/GenBank/DDBJ databases">
        <title>Section-level genome sequencing and comparative genomics of Aspergillus sections Usti and Cavernicolus.</title>
        <authorList>
            <consortium name="Lawrence Berkeley National Laboratory"/>
            <person name="Nybo J.L."/>
            <person name="Vesth T.C."/>
            <person name="Theobald S."/>
            <person name="Frisvad J.C."/>
            <person name="Larsen T.O."/>
            <person name="Kjaerboelling I."/>
            <person name="Rothschild-Mancinelli K."/>
            <person name="Lyhne E.K."/>
            <person name="Kogle M.E."/>
            <person name="Barry K."/>
            <person name="Clum A."/>
            <person name="Na H."/>
            <person name="Ledsgaard L."/>
            <person name="Lin J."/>
            <person name="Lipzen A."/>
            <person name="Kuo A."/>
            <person name="Riley R."/>
            <person name="Mondo S."/>
            <person name="LaButti K."/>
            <person name="Haridas S."/>
            <person name="Pangalinan J."/>
            <person name="Salamov A.A."/>
            <person name="Simmons B.A."/>
            <person name="Magnuson J.K."/>
            <person name="Chen J."/>
            <person name="Drula E."/>
            <person name="Henrissat B."/>
            <person name="Wiebenga A."/>
            <person name="Lubbers R.J."/>
            <person name="Gomes A.C."/>
            <person name="Macurrencykelacurrency M.R."/>
            <person name="Stajich J."/>
            <person name="Grigoriev I.V."/>
            <person name="Mortensen U.H."/>
            <person name="De vries R.P."/>
            <person name="Baker S.E."/>
            <person name="Andersen M.R."/>
        </authorList>
    </citation>
    <scope>NUCLEOTIDE SEQUENCE [LARGE SCALE GENOMIC DNA]</scope>
    <source>
        <strain evidence="1 2">CBS 756.74</strain>
    </source>
</reference>
<dbReference type="Proteomes" id="UP001610444">
    <property type="component" value="Unassembled WGS sequence"/>
</dbReference>